<dbReference type="AlphaFoldDB" id="A0A1C0B6B2"/>
<dbReference type="Gene3D" id="3.30.428.10">
    <property type="entry name" value="HIT-like"/>
    <property type="match status" value="1"/>
</dbReference>
<dbReference type="SUPFAM" id="SSF54197">
    <property type="entry name" value="HIT-like"/>
    <property type="match status" value="1"/>
</dbReference>
<dbReference type="Proteomes" id="UP000093281">
    <property type="component" value="Unassembled WGS sequence"/>
</dbReference>
<dbReference type="RefSeq" id="WP_066184886.1">
    <property type="nucleotide sequence ID" value="NZ_LCUJ01000004.1"/>
</dbReference>
<reference evidence="5" key="2">
    <citation type="submission" date="2015-05" db="EMBL/GenBank/DDBJ databases">
        <authorList>
            <person name="Rovetto F."/>
            <person name="Cocolin L."/>
            <person name="Illeghems K."/>
            <person name="Van Nieuwerburgh F."/>
            <person name="Houf K."/>
        </authorList>
    </citation>
    <scope>NUCLEOTIDE SEQUENCE [LARGE SCALE GENOMIC DNA]</scope>
    <source>
        <strain evidence="5">DU22</strain>
    </source>
</reference>
<organism evidence="3 5">
    <name type="scientific">Aliarcobacter thereius</name>
    <dbReference type="NCBI Taxonomy" id="544718"/>
    <lineage>
        <taxon>Bacteria</taxon>
        <taxon>Pseudomonadati</taxon>
        <taxon>Campylobacterota</taxon>
        <taxon>Epsilonproteobacteria</taxon>
        <taxon>Campylobacterales</taxon>
        <taxon>Arcobacteraceae</taxon>
        <taxon>Aliarcobacter</taxon>
    </lineage>
</organism>
<dbReference type="EMBL" id="VBUF01000004">
    <property type="protein sequence ID" value="TLS71372.1"/>
    <property type="molecule type" value="Genomic_DNA"/>
</dbReference>
<protein>
    <submittedName>
        <fullName evidence="4">HIT family protein</fullName>
    </submittedName>
</protein>
<dbReference type="PROSITE" id="PS51084">
    <property type="entry name" value="HIT_2"/>
    <property type="match status" value="1"/>
</dbReference>
<feature type="domain" description="HIT" evidence="2">
    <location>
        <begin position="1"/>
        <end position="89"/>
    </location>
</feature>
<proteinExistence type="predicted"/>
<evidence type="ECO:0000313" key="3">
    <source>
        <dbReference type="EMBL" id="OCL98848.1"/>
    </source>
</evidence>
<comment type="caution">
    <text evidence="3">The sequence shown here is derived from an EMBL/GenBank/DDBJ whole genome shotgun (WGS) entry which is preliminary data.</text>
</comment>
<sequence length="119" mass="14345">MQIYKNSLVNIQIENSEVPWLKIFVNREVKEFSDCTFEEKLEIFKILEIIEKLMINYFNCEKINIASFGNYVAQVHFHIMARFKEDSYFPESMWGVKQREAKLSLPSFEEFYELLRKSL</sequence>
<dbReference type="InterPro" id="IPR036265">
    <property type="entry name" value="HIT-like_sf"/>
</dbReference>
<name>A0A1C0B6B2_9BACT</name>
<gene>
    <name evidence="3" type="ORF">AAX29_01358</name>
    <name evidence="4" type="ORF">FE246_07105</name>
</gene>
<dbReference type="Proteomes" id="UP000308001">
    <property type="component" value="Unassembled WGS sequence"/>
</dbReference>
<dbReference type="Pfam" id="PF01230">
    <property type="entry name" value="HIT"/>
    <property type="match status" value="1"/>
</dbReference>
<dbReference type="OrthoDB" id="9799145at2"/>
<evidence type="ECO:0000313" key="5">
    <source>
        <dbReference type="Proteomes" id="UP000093281"/>
    </source>
</evidence>
<evidence type="ECO:0000256" key="1">
    <source>
        <dbReference type="PROSITE-ProRule" id="PRU00464"/>
    </source>
</evidence>
<dbReference type="PATRIC" id="fig|544718.43.peg.1826"/>
<accession>A0A1C0B6B2</accession>
<dbReference type="PIRSF" id="PIRSF000714">
    <property type="entry name" value="HIT"/>
    <property type="match status" value="1"/>
</dbReference>
<dbReference type="InterPro" id="IPR011146">
    <property type="entry name" value="HIT-like"/>
</dbReference>
<evidence type="ECO:0000259" key="2">
    <source>
        <dbReference type="PROSITE" id="PS51084"/>
    </source>
</evidence>
<evidence type="ECO:0000313" key="4">
    <source>
        <dbReference type="EMBL" id="TLS71372.1"/>
    </source>
</evidence>
<dbReference type="EMBL" id="LCUJ01000004">
    <property type="protein sequence ID" value="OCL98848.1"/>
    <property type="molecule type" value="Genomic_DNA"/>
</dbReference>
<dbReference type="InterPro" id="IPR026026">
    <property type="entry name" value="HIT_Hint"/>
</dbReference>
<dbReference type="STRING" id="544718.AAX25_01862"/>
<comment type="caution">
    <text evidence="1">Lacks conserved residue(s) required for the propagation of feature annotation.</text>
</comment>
<evidence type="ECO:0000313" key="6">
    <source>
        <dbReference type="Proteomes" id="UP000308001"/>
    </source>
</evidence>
<reference evidence="3" key="1">
    <citation type="submission" date="2015-05" db="EMBL/GenBank/DDBJ databases">
        <authorList>
            <person name="Wang D.B."/>
            <person name="Wang M."/>
        </authorList>
    </citation>
    <scope>NUCLEOTIDE SEQUENCE [LARGE SCALE GENOMIC DNA]</scope>
    <source>
        <strain evidence="3">DU22</strain>
    </source>
</reference>
<reference evidence="4 6" key="3">
    <citation type="submission" date="2019-05" db="EMBL/GenBank/DDBJ databases">
        <title>Arcobacter cibarius and Arcobacter thereius providing challenges in identification an antibiotic susceptibility and Quinolone resistance.</title>
        <authorList>
            <person name="Busch A."/>
            <person name="Hanel I."/>
            <person name="Hotzel H."/>
            <person name="Tomaso H."/>
        </authorList>
    </citation>
    <scope>NUCLEOTIDE SEQUENCE [LARGE SCALE GENOMIC DNA]</scope>
    <source>
        <strain evidence="4 6">17CS1191_2</strain>
    </source>
</reference>
<dbReference type="GO" id="GO:0003824">
    <property type="term" value="F:catalytic activity"/>
    <property type="evidence" value="ECO:0007669"/>
    <property type="project" value="InterPro"/>
</dbReference>